<gene>
    <name evidence="2" type="ORF">KFK09_021124</name>
</gene>
<dbReference type="PANTHER" id="PTHR46525:SF18">
    <property type="entry name" value="SENESCENCE REGULATOR S40"/>
    <property type="match status" value="1"/>
</dbReference>
<dbReference type="Proteomes" id="UP000829196">
    <property type="component" value="Unassembled WGS sequence"/>
</dbReference>
<comment type="similarity">
    <text evidence="1">Belongs to the senescence regulator S40 family.</text>
</comment>
<sequence length="167" mass="18108">MGRRLFSSAAAERLLRHHSATSVATSASDLPDLDEEDVWATAAATSSARSSWRLVDCVDHRRHVGGLSRVLDGGAVVAMSAPVEVTFPEWAKKGLGRIGSVEPVGGSTWEEEVDEDGDWVPPHEYLARQQEKTALATSVFEGVGRTLKGRDMSRVRNAVWSQTGFFG</sequence>
<organism evidence="2 3">
    <name type="scientific">Dendrobium nobile</name>
    <name type="common">Orchid</name>
    <dbReference type="NCBI Taxonomy" id="94219"/>
    <lineage>
        <taxon>Eukaryota</taxon>
        <taxon>Viridiplantae</taxon>
        <taxon>Streptophyta</taxon>
        <taxon>Embryophyta</taxon>
        <taxon>Tracheophyta</taxon>
        <taxon>Spermatophyta</taxon>
        <taxon>Magnoliopsida</taxon>
        <taxon>Liliopsida</taxon>
        <taxon>Asparagales</taxon>
        <taxon>Orchidaceae</taxon>
        <taxon>Epidendroideae</taxon>
        <taxon>Malaxideae</taxon>
        <taxon>Dendrobiinae</taxon>
        <taxon>Dendrobium</taxon>
    </lineage>
</organism>
<protein>
    <submittedName>
        <fullName evidence="2">Uncharacterized protein</fullName>
    </submittedName>
</protein>
<dbReference type="EMBL" id="JAGYWB010000015">
    <property type="protein sequence ID" value="KAI0497886.1"/>
    <property type="molecule type" value="Genomic_DNA"/>
</dbReference>
<name>A0A8T3AMV9_DENNO</name>
<evidence type="ECO:0000256" key="1">
    <source>
        <dbReference type="ARBA" id="ARBA00034773"/>
    </source>
</evidence>
<dbReference type="Pfam" id="PF04520">
    <property type="entry name" value="Senescence_reg"/>
    <property type="match status" value="1"/>
</dbReference>
<accession>A0A8T3AMV9</accession>
<evidence type="ECO:0000313" key="2">
    <source>
        <dbReference type="EMBL" id="KAI0497886.1"/>
    </source>
</evidence>
<comment type="caution">
    <text evidence="2">The sequence shown here is derived from an EMBL/GenBank/DDBJ whole genome shotgun (WGS) entry which is preliminary data.</text>
</comment>
<keyword evidence="3" id="KW-1185">Reference proteome</keyword>
<dbReference type="InterPro" id="IPR007608">
    <property type="entry name" value="Senescence_reg_S40"/>
</dbReference>
<proteinExistence type="inferred from homology"/>
<dbReference type="GO" id="GO:0010150">
    <property type="term" value="P:leaf senescence"/>
    <property type="evidence" value="ECO:0007669"/>
    <property type="project" value="UniProtKB-ARBA"/>
</dbReference>
<reference evidence="2" key="1">
    <citation type="journal article" date="2022" name="Front. Genet.">
        <title>Chromosome-Scale Assembly of the Dendrobium nobile Genome Provides Insights Into the Molecular Mechanism of the Biosynthesis of the Medicinal Active Ingredient of Dendrobium.</title>
        <authorList>
            <person name="Xu Q."/>
            <person name="Niu S.-C."/>
            <person name="Li K.-L."/>
            <person name="Zheng P.-J."/>
            <person name="Zhang X.-J."/>
            <person name="Jia Y."/>
            <person name="Liu Y."/>
            <person name="Niu Y.-X."/>
            <person name="Yu L.-H."/>
            <person name="Chen D.-F."/>
            <person name="Zhang G.-Q."/>
        </authorList>
    </citation>
    <scope>NUCLEOTIDE SEQUENCE</scope>
    <source>
        <tissue evidence="2">Leaf</tissue>
    </source>
</reference>
<dbReference type="AlphaFoldDB" id="A0A8T3AMV9"/>
<dbReference type="OrthoDB" id="1917735at2759"/>
<dbReference type="PANTHER" id="PTHR46525">
    <property type="entry name" value="EMB|CAB72159.1"/>
    <property type="match status" value="1"/>
</dbReference>
<evidence type="ECO:0000313" key="3">
    <source>
        <dbReference type="Proteomes" id="UP000829196"/>
    </source>
</evidence>